<organism evidence="2 3">
    <name type="scientific">Candidatus Uhrbacteria bacterium GW2011_GWF2_46_218</name>
    <dbReference type="NCBI Taxonomy" id="1619001"/>
    <lineage>
        <taxon>Bacteria</taxon>
        <taxon>Candidatus Uhriibacteriota</taxon>
    </lineage>
</organism>
<dbReference type="Proteomes" id="UP000034705">
    <property type="component" value="Unassembled WGS sequence"/>
</dbReference>
<accession>A0A0G1PFI6</accession>
<proteinExistence type="predicted"/>
<dbReference type="SUPFAM" id="SSF53335">
    <property type="entry name" value="S-adenosyl-L-methionine-dependent methyltransferases"/>
    <property type="match status" value="1"/>
</dbReference>
<protein>
    <recommendedName>
        <fullName evidence="1">Methyltransferase domain-containing protein</fullName>
    </recommendedName>
</protein>
<comment type="caution">
    <text evidence="2">The sequence shown here is derived from an EMBL/GenBank/DDBJ whole genome shotgun (WGS) entry which is preliminary data.</text>
</comment>
<dbReference type="InterPro" id="IPR025714">
    <property type="entry name" value="Methyltranfer_dom"/>
</dbReference>
<dbReference type="InterPro" id="IPR029063">
    <property type="entry name" value="SAM-dependent_MTases_sf"/>
</dbReference>
<evidence type="ECO:0000313" key="3">
    <source>
        <dbReference type="Proteomes" id="UP000034705"/>
    </source>
</evidence>
<feature type="domain" description="Methyltransferase" evidence="1">
    <location>
        <begin position="24"/>
        <end position="135"/>
    </location>
</feature>
<evidence type="ECO:0000259" key="1">
    <source>
        <dbReference type="Pfam" id="PF13847"/>
    </source>
</evidence>
<dbReference type="Gene3D" id="3.40.50.150">
    <property type="entry name" value="Vaccinia Virus protein VP39"/>
    <property type="match status" value="1"/>
</dbReference>
<name>A0A0G1PFI6_9BACT</name>
<gene>
    <name evidence="2" type="ORF">UX45_C0027G0008</name>
</gene>
<dbReference type="AlphaFoldDB" id="A0A0G1PFI6"/>
<dbReference type="CDD" id="cd02440">
    <property type="entry name" value="AdoMet_MTases"/>
    <property type="match status" value="1"/>
</dbReference>
<evidence type="ECO:0000313" key="2">
    <source>
        <dbReference type="EMBL" id="KKU31554.1"/>
    </source>
</evidence>
<dbReference type="EMBL" id="LCMG01000027">
    <property type="protein sequence ID" value="KKU31554.1"/>
    <property type="molecule type" value="Genomic_DNA"/>
</dbReference>
<sequence length="183" mass="20119">MSIPTGRALLDPYAILLTTGLDLHMHYADFGAGTLGHFVFAASDFVGPNGRVYAVDILKSVLESIEGRARAEQLTNITIIWGDCEREGGVKIPPDSLDLISMVNFSVLTHQNSVVLSEVSRLLKQHGKLLIVDWKPGSESFGPPANKRLDQTHVQTMIEEAGFHFLKTFIAGPYHFGLLFIKS</sequence>
<reference evidence="2 3" key="1">
    <citation type="journal article" date="2015" name="Nature">
        <title>rRNA introns, odd ribosomes, and small enigmatic genomes across a large radiation of phyla.</title>
        <authorList>
            <person name="Brown C.T."/>
            <person name="Hug L.A."/>
            <person name="Thomas B.C."/>
            <person name="Sharon I."/>
            <person name="Castelle C.J."/>
            <person name="Singh A."/>
            <person name="Wilkins M.J."/>
            <person name="Williams K.H."/>
            <person name="Banfield J.F."/>
        </authorList>
    </citation>
    <scope>NUCLEOTIDE SEQUENCE [LARGE SCALE GENOMIC DNA]</scope>
</reference>
<dbReference type="Pfam" id="PF13847">
    <property type="entry name" value="Methyltransf_31"/>
    <property type="match status" value="1"/>
</dbReference>